<dbReference type="Pfam" id="PF16420">
    <property type="entry name" value="ATG7_N"/>
    <property type="match status" value="1"/>
</dbReference>
<dbReference type="SUPFAM" id="SSF69572">
    <property type="entry name" value="Activating enzymes of the ubiquitin-like proteins"/>
    <property type="match status" value="1"/>
</dbReference>
<keyword evidence="11" id="KW-1185">Reference proteome</keyword>
<evidence type="ECO:0000256" key="6">
    <source>
        <dbReference type="PIRSR" id="PIRSR606285-1"/>
    </source>
</evidence>
<evidence type="ECO:0000256" key="4">
    <source>
        <dbReference type="ARBA" id="ARBA00022927"/>
    </source>
</evidence>
<feature type="active site" description="Glycyl thioester intermediate" evidence="6">
    <location>
        <position position="541"/>
    </location>
</feature>
<sequence>MANNLTYVQLSSCVNPSFWNKLTELKLNVDKLDEASRNIWGYFTNLNKDCVNSILEVDSTSYNENFNDQKLYIPFHGKILNKNTIEQFKECNKTDLINLEGKTLLESIKNGEVIKDPSLLNVFSILCFADLKKYHYYYWFSFPVLKDVIIEKGEEIFLSNKFTTENIYKLYNDFSALTANQKSYFIVEYASDELKLHKLEDKLNYITFENHTQYYFAFYNISSNNIPGSQLRNYVALILHYCPFLEEETQNFIAFILSREGSKVTCKDSTVFELKLPKADHGQNWVGWEKNERDKMGPKLANMKNTLDPNKLADDAVDLNLKLMKWRIMPNIDLEIVKNSKCLLLGSGTLGCSVARTLLAWGVRIITFVDNSTVSFSNPVRQSLFTFQDSVDMKPKSKAAADNLKKIFPGVIATGHQLNIPMPGHSVGESMLEQVRENVKKLDNLIEENDIIFLLMDSRESRWLPTLLGSHHNKIVINAALGFDTYLVMRHGTFNENLTETHSTCPEGFRTISGNRLGCYFCNDITAPGNSMKDRTLDQQCTVTRPGVSQIAGALAVELAVSVLQHSQRNSAPAFYQITNKAAELGCEIENQCVLGLIPHTVRGFLSSFNQVLPATEKFKQCVACSTTVVEEYRKNGFEFLLQVFNSSKFLEDLTGLSEMFKETECVDVWDLSDDEDE</sequence>
<keyword evidence="4 7" id="KW-0653">Protein transport</keyword>
<comment type="subcellular location">
    <subcellularLocation>
        <location evidence="7">Cytoplasm</location>
    </subcellularLocation>
    <subcellularLocation>
        <location evidence="7">Preautophagosomal structure</location>
    </subcellularLocation>
</comment>
<dbReference type="Pfam" id="PF00899">
    <property type="entry name" value="ThiF"/>
    <property type="match status" value="1"/>
</dbReference>
<keyword evidence="5 7" id="KW-0072">Autophagy</keyword>
<proteinExistence type="inferred from homology"/>
<dbReference type="InterPro" id="IPR006285">
    <property type="entry name" value="Atg7"/>
</dbReference>
<dbReference type="AlphaFoldDB" id="A0A9P0B420"/>
<dbReference type="EMBL" id="OV121135">
    <property type="protein sequence ID" value="CAH0554782.1"/>
    <property type="molecule type" value="Genomic_DNA"/>
</dbReference>
<dbReference type="Gene3D" id="3.40.50.720">
    <property type="entry name" value="NAD(P)-binding Rossmann-like Domain"/>
    <property type="match status" value="1"/>
</dbReference>
<dbReference type="InterPro" id="IPR042523">
    <property type="entry name" value="Atg7_N_2"/>
</dbReference>
<evidence type="ECO:0000256" key="1">
    <source>
        <dbReference type="ARBA" id="ARBA00010931"/>
    </source>
</evidence>
<dbReference type="GO" id="GO:0015031">
    <property type="term" value="P:protein transport"/>
    <property type="evidence" value="ECO:0007669"/>
    <property type="project" value="UniProtKB-UniRule"/>
</dbReference>
<keyword evidence="7" id="KW-0833">Ubl conjugation pathway</keyword>
<dbReference type="OrthoDB" id="338614at2759"/>
<dbReference type="GO" id="GO:0000045">
    <property type="term" value="P:autophagosome assembly"/>
    <property type="evidence" value="ECO:0007669"/>
    <property type="project" value="TreeGrafter"/>
</dbReference>
<feature type="domain" description="THIF-type NAD/FAD binding fold" evidence="8">
    <location>
        <begin position="325"/>
        <end position="581"/>
    </location>
</feature>
<evidence type="ECO:0000256" key="7">
    <source>
        <dbReference type="RuleBase" id="RU366022"/>
    </source>
</evidence>
<dbReference type="InterPro" id="IPR032197">
    <property type="entry name" value="Atg7_N"/>
</dbReference>
<organism evidence="10 11">
    <name type="scientific">Brassicogethes aeneus</name>
    <name type="common">Rape pollen beetle</name>
    <name type="synonym">Meligethes aeneus</name>
    <dbReference type="NCBI Taxonomy" id="1431903"/>
    <lineage>
        <taxon>Eukaryota</taxon>
        <taxon>Metazoa</taxon>
        <taxon>Ecdysozoa</taxon>
        <taxon>Arthropoda</taxon>
        <taxon>Hexapoda</taxon>
        <taxon>Insecta</taxon>
        <taxon>Pterygota</taxon>
        <taxon>Neoptera</taxon>
        <taxon>Endopterygota</taxon>
        <taxon>Coleoptera</taxon>
        <taxon>Polyphaga</taxon>
        <taxon>Cucujiformia</taxon>
        <taxon>Nitidulidae</taxon>
        <taxon>Meligethinae</taxon>
        <taxon>Brassicogethes</taxon>
    </lineage>
</organism>
<dbReference type="PANTHER" id="PTHR10953">
    <property type="entry name" value="UBIQUITIN-ACTIVATING ENZYME E1"/>
    <property type="match status" value="1"/>
</dbReference>
<evidence type="ECO:0000256" key="3">
    <source>
        <dbReference type="ARBA" id="ARBA00022448"/>
    </source>
</evidence>
<dbReference type="InterPro" id="IPR042522">
    <property type="entry name" value="Atg7_N_1"/>
</dbReference>
<dbReference type="NCBIfam" id="TIGR01381">
    <property type="entry name" value="E1_like_apg7"/>
    <property type="match status" value="1"/>
</dbReference>
<evidence type="ECO:0000313" key="11">
    <source>
        <dbReference type="Proteomes" id="UP001154078"/>
    </source>
</evidence>
<dbReference type="Gene3D" id="3.40.140.70">
    <property type="entry name" value="Ubiquitin-like modifier-activating enzyme ATG7 N-terminal domain"/>
    <property type="match status" value="1"/>
</dbReference>
<dbReference type="FunFam" id="3.40.140.70:FF:000001">
    <property type="entry name" value="Ubiquitin-like modifier-activating enzyme atg7"/>
    <property type="match status" value="1"/>
</dbReference>
<dbReference type="GO" id="GO:0000422">
    <property type="term" value="P:autophagy of mitochondrion"/>
    <property type="evidence" value="ECO:0007669"/>
    <property type="project" value="TreeGrafter"/>
</dbReference>
<evidence type="ECO:0000313" key="10">
    <source>
        <dbReference type="EMBL" id="CAH0554782.1"/>
    </source>
</evidence>
<evidence type="ECO:0000256" key="5">
    <source>
        <dbReference type="ARBA" id="ARBA00023006"/>
    </source>
</evidence>
<dbReference type="Proteomes" id="UP001154078">
    <property type="component" value="Chromosome 4"/>
</dbReference>
<dbReference type="InterPro" id="IPR000594">
    <property type="entry name" value="ThiF_NAD_FAD-bd"/>
</dbReference>
<dbReference type="GO" id="GO:0034727">
    <property type="term" value="P:piecemeal microautophagy of the nucleus"/>
    <property type="evidence" value="ECO:0007669"/>
    <property type="project" value="TreeGrafter"/>
</dbReference>
<dbReference type="Gene3D" id="3.40.140.100">
    <property type="entry name" value="Ubiquitin-like modifier-activating enzyme ATG7 C-terminal domain"/>
    <property type="match status" value="1"/>
</dbReference>
<dbReference type="GO" id="GO:0019779">
    <property type="term" value="F:Atg8 activating enzyme activity"/>
    <property type="evidence" value="ECO:0007669"/>
    <property type="project" value="TreeGrafter"/>
</dbReference>
<comment type="subunit">
    <text evidence="7">Homodimer.</text>
</comment>
<gene>
    <name evidence="10" type="ORF">MELIAE_LOCUS6295</name>
</gene>
<dbReference type="GO" id="GO:0032446">
    <property type="term" value="P:protein modification by small protein conjugation"/>
    <property type="evidence" value="ECO:0007669"/>
    <property type="project" value="TreeGrafter"/>
</dbReference>
<dbReference type="GO" id="GO:0006995">
    <property type="term" value="P:cellular response to nitrogen starvation"/>
    <property type="evidence" value="ECO:0007669"/>
    <property type="project" value="TreeGrafter"/>
</dbReference>
<dbReference type="CDD" id="cd01486">
    <property type="entry name" value="Apg7"/>
    <property type="match status" value="1"/>
</dbReference>
<accession>A0A9P0B420</accession>
<dbReference type="GO" id="GO:0000407">
    <property type="term" value="C:phagophore assembly site"/>
    <property type="evidence" value="ECO:0007669"/>
    <property type="project" value="UniProtKB-SubCell"/>
</dbReference>
<protein>
    <recommendedName>
        <fullName evidence="2 7">Ubiquitin-like modifier-activating enzyme ATG7</fullName>
    </recommendedName>
    <alternativeName>
        <fullName evidence="7">Autophagy-related protein 7</fullName>
    </alternativeName>
</protein>
<evidence type="ECO:0000256" key="2">
    <source>
        <dbReference type="ARBA" id="ARBA00017647"/>
    </source>
</evidence>
<dbReference type="GO" id="GO:0019778">
    <property type="term" value="F:Atg12 activating enzyme activity"/>
    <property type="evidence" value="ECO:0007669"/>
    <property type="project" value="TreeGrafter"/>
</dbReference>
<keyword evidence="3 7" id="KW-0813">Transport</keyword>
<dbReference type="InterPro" id="IPR035985">
    <property type="entry name" value="Ubiquitin-activating_enz"/>
</dbReference>
<dbReference type="PANTHER" id="PTHR10953:SF3">
    <property type="entry name" value="UBIQUITIN-LIKE MODIFIER-ACTIVATING ENZYME ATG7"/>
    <property type="match status" value="1"/>
</dbReference>
<evidence type="ECO:0000259" key="9">
    <source>
        <dbReference type="Pfam" id="PF16420"/>
    </source>
</evidence>
<comment type="function">
    <text evidence="7">E1-like activating enzyme involved in the 2 ubiquitin-like systems required for autophagy.</text>
</comment>
<dbReference type="InterPro" id="IPR045886">
    <property type="entry name" value="ThiF/MoeB/HesA"/>
</dbReference>
<dbReference type="FunFam" id="3.40.50.720:FF:000243">
    <property type="entry name" value="Ubiquitin-like modifier-activating enzyme ATG7"/>
    <property type="match status" value="1"/>
</dbReference>
<comment type="similarity">
    <text evidence="1 7">Belongs to the ATG7 family.</text>
</comment>
<keyword evidence="7" id="KW-0963">Cytoplasm</keyword>
<feature type="domain" description="Ubiquitin-like modifier-activating enzyme Atg7 N-terminal" evidence="9">
    <location>
        <begin position="5"/>
        <end position="306"/>
    </location>
</feature>
<reference evidence="10" key="1">
    <citation type="submission" date="2021-12" db="EMBL/GenBank/DDBJ databases">
        <authorList>
            <person name="King R."/>
        </authorList>
    </citation>
    <scope>NUCLEOTIDE SEQUENCE</scope>
</reference>
<name>A0A9P0B420_BRAAE</name>
<evidence type="ECO:0000259" key="8">
    <source>
        <dbReference type="Pfam" id="PF00899"/>
    </source>
</evidence>